<comment type="caution">
    <text evidence="1">The sequence shown here is derived from an EMBL/GenBank/DDBJ whole genome shotgun (WGS) entry which is preliminary data.</text>
</comment>
<dbReference type="AlphaFoldDB" id="A0A8J7RK14"/>
<gene>
    <name evidence="1" type="ORF">J5Y06_08480</name>
</gene>
<keyword evidence="2" id="KW-1185">Reference proteome</keyword>
<evidence type="ECO:0000313" key="1">
    <source>
        <dbReference type="EMBL" id="MBP0438681.1"/>
    </source>
</evidence>
<protein>
    <submittedName>
        <fullName evidence="1">Uncharacterized protein</fullName>
    </submittedName>
</protein>
<organism evidence="1 2">
    <name type="scientific">Tianweitania sediminis</name>
    <dbReference type="NCBI Taxonomy" id="1502156"/>
    <lineage>
        <taxon>Bacteria</taxon>
        <taxon>Pseudomonadati</taxon>
        <taxon>Pseudomonadota</taxon>
        <taxon>Alphaproteobacteria</taxon>
        <taxon>Hyphomicrobiales</taxon>
        <taxon>Phyllobacteriaceae</taxon>
        <taxon>Tianweitania</taxon>
    </lineage>
</organism>
<accession>A0A8J7RK14</accession>
<dbReference type="RefSeq" id="WP_209334706.1">
    <property type="nucleotide sequence ID" value="NZ_JAGIYY010000002.1"/>
</dbReference>
<dbReference type="Proteomes" id="UP000666240">
    <property type="component" value="Unassembled WGS sequence"/>
</dbReference>
<name>A0A8J7RK14_9HYPH</name>
<proteinExistence type="predicted"/>
<evidence type="ECO:0000313" key="2">
    <source>
        <dbReference type="Proteomes" id="UP000666240"/>
    </source>
</evidence>
<reference evidence="1" key="1">
    <citation type="submission" date="2021-03" db="EMBL/GenBank/DDBJ databases">
        <title>Genome sequencing and assembly of Tianweitania sediminis.</title>
        <authorList>
            <person name="Chhetri G."/>
        </authorList>
    </citation>
    <scope>NUCLEOTIDE SEQUENCE</scope>
    <source>
        <strain evidence="1">Z8</strain>
    </source>
</reference>
<dbReference type="EMBL" id="JAGIYY010000002">
    <property type="protein sequence ID" value="MBP0438681.1"/>
    <property type="molecule type" value="Genomic_DNA"/>
</dbReference>
<sequence>MIAKLAYPLAMCAAPNLSIIIKYCKFLFYGPAEISPAAAALFGKLVDGCAKR</sequence>